<geneLocation type="plasmid" evidence="4">
    <name>phvKpST15_NDM-1_2501</name>
</geneLocation>
<geneLocation type="plasmid" evidence="1">
    <name>phvKpST395_NDM-1_1971</name>
</geneLocation>
<name>A0A8F7KTA5_KLEPN</name>
<proteinExistence type="predicted"/>
<keyword evidence="6" id="KW-0614">Plasmid</keyword>
<evidence type="ECO:0000313" key="1">
    <source>
        <dbReference type="EMBL" id="QXV89272.1"/>
    </source>
</evidence>
<geneLocation type="plasmid" evidence="3">
    <name>phvKpST874_NDM-1_2471</name>
</geneLocation>
<evidence type="ECO:0000313" key="2">
    <source>
        <dbReference type="EMBL" id="QXV89820.1"/>
    </source>
</evidence>
<dbReference type="AlphaFoldDB" id="A0A8F7KTA5"/>
<protein>
    <submittedName>
        <fullName evidence="6">Phage transcriptional regulator (ACLAME 1395)</fullName>
    </submittedName>
</protein>
<evidence type="ECO:0000313" key="3">
    <source>
        <dbReference type="EMBL" id="QXV90168.1"/>
    </source>
</evidence>
<dbReference type="EMBL" id="MW911669">
    <property type="protein sequence ID" value="QXV90614.1"/>
    <property type="molecule type" value="Genomic_DNA"/>
</dbReference>
<reference evidence="6" key="1">
    <citation type="journal article" date="2021" name="Antibiotics">
        <title>Emergence of Hybrid Resistance and Virulence Plasmids Harboring New Delhi Metallo-beta-Lactamase in Klebsiella pneumoniae in Russia.</title>
        <authorList>
            <person name="Starkova P."/>
            <person name="Lazareva I."/>
            <person name="Avdeeva A."/>
            <person name="Sulian O."/>
            <person name="Likholetova D."/>
            <person name="Ageevets V."/>
            <person name="Lebedeva M."/>
            <person name="Gostev V."/>
            <person name="Sopova J."/>
            <person name="Sidorenko S."/>
        </authorList>
    </citation>
    <scope>NUCLEOTIDE SEQUENCE</scope>
    <source>
        <plasmid evidence="6">phvKpST147_NDM-1_2566</plasmid>
        <plasmid evidence="4">phvKpST15_NDM-1_2501</plasmid>
        <plasmid evidence="2">phvKpST395_2024</plasmid>
        <plasmid evidence="1">phvKpST395_NDM-1_1971</plasmid>
        <plasmid evidence="5">phvKpST395_NDM-1_2512</plasmid>
        <plasmid evidence="3">phvKpST874_NDM-1_2471</plasmid>
    </source>
</reference>
<evidence type="ECO:0000313" key="6">
    <source>
        <dbReference type="EMBL" id="QXV91608.1"/>
    </source>
</evidence>
<dbReference type="EMBL" id="MW911670">
    <property type="protein sequence ID" value="QXV91191.1"/>
    <property type="molecule type" value="Genomic_DNA"/>
</dbReference>
<geneLocation type="plasmid" evidence="2">
    <name>phvKpST395_2024</name>
</geneLocation>
<accession>A0A8F7KTA5</accession>
<organism evidence="6">
    <name type="scientific">Klebsiella pneumoniae subsp. pneumoniae</name>
    <dbReference type="NCBI Taxonomy" id="72407"/>
    <lineage>
        <taxon>Bacteria</taxon>
        <taxon>Pseudomonadati</taxon>
        <taxon>Pseudomonadota</taxon>
        <taxon>Gammaproteobacteria</taxon>
        <taxon>Enterobacterales</taxon>
        <taxon>Enterobacteriaceae</taxon>
        <taxon>Klebsiella/Raoultella group</taxon>
        <taxon>Klebsiella</taxon>
        <taxon>Klebsiella pneumoniae complex</taxon>
    </lineage>
</organism>
<dbReference type="EMBL" id="MW911668">
    <property type="protein sequence ID" value="QXV90168.1"/>
    <property type="molecule type" value="Genomic_DNA"/>
</dbReference>
<dbReference type="RefSeq" id="WP_256620774.1">
    <property type="nucleotide sequence ID" value="NZ_CM007852.1"/>
</dbReference>
<evidence type="ECO:0000313" key="5">
    <source>
        <dbReference type="EMBL" id="QXV91191.1"/>
    </source>
</evidence>
<geneLocation type="plasmid" evidence="6">
    <name>phvKpST147_NDM-1_2566</name>
</geneLocation>
<dbReference type="EMBL" id="MW911667">
    <property type="protein sequence ID" value="QXV89820.1"/>
    <property type="molecule type" value="Genomic_DNA"/>
</dbReference>
<dbReference type="EMBL" id="MW911671">
    <property type="protein sequence ID" value="QXV91608.1"/>
    <property type="molecule type" value="Genomic_DNA"/>
</dbReference>
<sequence>MKVKGIPFNRVKESLLNSPEAIRAYQRAVKELSLVEILYDMR</sequence>
<dbReference type="EMBL" id="MW911666">
    <property type="protein sequence ID" value="QXV89272.1"/>
    <property type="molecule type" value="Genomic_DNA"/>
</dbReference>
<geneLocation type="plasmid" evidence="5">
    <name>phvKpST395_NDM-1_2512</name>
</geneLocation>
<evidence type="ECO:0000313" key="4">
    <source>
        <dbReference type="EMBL" id="QXV90614.1"/>
    </source>
</evidence>